<dbReference type="AlphaFoldDB" id="A0AAV4X5V9"/>
<gene>
    <name evidence="1" type="ORF">CDAR_605001</name>
</gene>
<organism evidence="1 2">
    <name type="scientific">Caerostris darwini</name>
    <dbReference type="NCBI Taxonomy" id="1538125"/>
    <lineage>
        <taxon>Eukaryota</taxon>
        <taxon>Metazoa</taxon>
        <taxon>Ecdysozoa</taxon>
        <taxon>Arthropoda</taxon>
        <taxon>Chelicerata</taxon>
        <taxon>Arachnida</taxon>
        <taxon>Araneae</taxon>
        <taxon>Araneomorphae</taxon>
        <taxon>Entelegynae</taxon>
        <taxon>Araneoidea</taxon>
        <taxon>Araneidae</taxon>
        <taxon>Caerostris</taxon>
    </lineage>
</organism>
<comment type="caution">
    <text evidence="1">The sequence shown here is derived from an EMBL/GenBank/DDBJ whole genome shotgun (WGS) entry which is preliminary data.</text>
</comment>
<accession>A0AAV4X5V9</accession>
<dbReference type="InterPro" id="IPR036397">
    <property type="entry name" value="RNaseH_sf"/>
</dbReference>
<dbReference type="Proteomes" id="UP001054837">
    <property type="component" value="Unassembled WGS sequence"/>
</dbReference>
<reference evidence="1 2" key="1">
    <citation type="submission" date="2021-06" db="EMBL/GenBank/DDBJ databases">
        <title>Caerostris darwini draft genome.</title>
        <authorList>
            <person name="Kono N."/>
            <person name="Arakawa K."/>
        </authorList>
    </citation>
    <scope>NUCLEOTIDE SEQUENCE [LARGE SCALE GENOMIC DNA]</scope>
</reference>
<dbReference type="EMBL" id="BPLQ01015704">
    <property type="protein sequence ID" value="GIY89957.1"/>
    <property type="molecule type" value="Genomic_DNA"/>
</dbReference>
<keyword evidence="2" id="KW-1185">Reference proteome</keyword>
<protein>
    <submittedName>
        <fullName evidence="1">Uncharacterized protein</fullName>
    </submittedName>
</protein>
<name>A0AAV4X5V9_9ARAC</name>
<evidence type="ECO:0000313" key="1">
    <source>
        <dbReference type="EMBL" id="GIY89957.1"/>
    </source>
</evidence>
<dbReference type="Gene3D" id="3.30.420.10">
    <property type="entry name" value="Ribonuclease H-like superfamily/Ribonuclease H"/>
    <property type="match status" value="1"/>
</dbReference>
<proteinExistence type="predicted"/>
<sequence length="113" mass="12977">MQHVRSNLLDSENWCILRDNAPSNKSILEQQFLASNCVHQLFAVLARSFLADYFFLLPKGKLKGHQYVSIEEIEAAVTSKLNNIRVEAFQKAFTDLNTPSKSFIELKRNYIEA</sequence>
<evidence type="ECO:0000313" key="2">
    <source>
        <dbReference type="Proteomes" id="UP001054837"/>
    </source>
</evidence>
<dbReference type="GO" id="GO:0003676">
    <property type="term" value="F:nucleic acid binding"/>
    <property type="evidence" value="ECO:0007669"/>
    <property type="project" value="InterPro"/>
</dbReference>